<feature type="transmembrane region" description="Helical" evidence="1">
    <location>
        <begin position="9"/>
        <end position="28"/>
    </location>
</feature>
<dbReference type="OrthoDB" id="82335at2"/>
<name>A0A1I0B6C1_9FIRM</name>
<dbReference type="Proteomes" id="UP000199800">
    <property type="component" value="Unassembled WGS sequence"/>
</dbReference>
<feature type="transmembrane region" description="Helical" evidence="1">
    <location>
        <begin position="34"/>
        <end position="63"/>
    </location>
</feature>
<dbReference type="EMBL" id="FOHN01000006">
    <property type="protein sequence ID" value="SET01578.1"/>
    <property type="molecule type" value="Genomic_DNA"/>
</dbReference>
<keyword evidence="1" id="KW-0812">Transmembrane</keyword>
<evidence type="ECO:0000313" key="3">
    <source>
        <dbReference type="Proteomes" id="UP000199800"/>
    </source>
</evidence>
<evidence type="ECO:0000313" key="2">
    <source>
        <dbReference type="EMBL" id="SET01578.1"/>
    </source>
</evidence>
<organism evidence="2 3">
    <name type="scientific">[Clostridium] polysaccharolyticum</name>
    <dbReference type="NCBI Taxonomy" id="29364"/>
    <lineage>
        <taxon>Bacteria</taxon>
        <taxon>Bacillati</taxon>
        <taxon>Bacillota</taxon>
        <taxon>Clostridia</taxon>
        <taxon>Lachnospirales</taxon>
        <taxon>Lachnospiraceae</taxon>
    </lineage>
</organism>
<feature type="transmembrane region" description="Helical" evidence="1">
    <location>
        <begin position="135"/>
        <end position="157"/>
    </location>
</feature>
<dbReference type="AlphaFoldDB" id="A0A1I0B6C1"/>
<feature type="transmembrane region" description="Helical" evidence="1">
    <location>
        <begin position="107"/>
        <end position="129"/>
    </location>
</feature>
<keyword evidence="3" id="KW-1185">Reference proteome</keyword>
<gene>
    <name evidence="2" type="ORF">SAMN04487772_106162</name>
</gene>
<proteinExistence type="predicted"/>
<keyword evidence="1" id="KW-0472">Membrane</keyword>
<keyword evidence="1" id="KW-1133">Transmembrane helix</keyword>
<protein>
    <submittedName>
        <fullName evidence="2">Uncharacterized protein</fullName>
    </submittedName>
</protein>
<accession>A0A1I0B6C1</accession>
<sequence>MKKMKKNKFWSFFFSFIPGALEMYMGFMKMGLSLMSIFGMVCFVTSLLNIGALSFIGIVVWFYSFFHALNLLALTQEEIEQVEDEYMFGTNQVVFSKVANYIKSNTIIVAALVIVLGGYVVWKACFIFLGDRYGYFWYIEEAATRFLFGALIVLAGIHMIRKKKKELFGETLTIERKEENKEDAKE</sequence>
<reference evidence="2 3" key="1">
    <citation type="submission" date="2016-10" db="EMBL/GenBank/DDBJ databases">
        <authorList>
            <person name="de Groot N.N."/>
        </authorList>
    </citation>
    <scope>NUCLEOTIDE SEQUENCE [LARGE SCALE GENOMIC DNA]</scope>
    <source>
        <strain evidence="2 3">DSM 1801</strain>
    </source>
</reference>
<dbReference type="RefSeq" id="WP_092477343.1">
    <property type="nucleotide sequence ID" value="NZ_FOHN01000006.1"/>
</dbReference>
<evidence type="ECO:0000256" key="1">
    <source>
        <dbReference type="SAM" id="Phobius"/>
    </source>
</evidence>
<dbReference type="STRING" id="29364.SAMN04487772_106162"/>